<feature type="region of interest" description="Disordered" evidence="1">
    <location>
        <begin position="32"/>
        <end position="189"/>
    </location>
</feature>
<dbReference type="AlphaFoldDB" id="A0A7C4ARH8"/>
<feature type="signal peptide" evidence="2">
    <location>
        <begin position="1"/>
        <end position="26"/>
    </location>
</feature>
<reference evidence="3" key="1">
    <citation type="journal article" date="2020" name="mSystems">
        <title>Genome- and Community-Level Interaction Insights into Carbon Utilization and Element Cycling Functions of Hydrothermarchaeota in Hydrothermal Sediment.</title>
        <authorList>
            <person name="Zhou Z."/>
            <person name="Liu Y."/>
            <person name="Xu W."/>
            <person name="Pan J."/>
            <person name="Luo Z.H."/>
            <person name="Li M."/>
        </authorList>
    </citation>
    <scope>NUCLEOTIDE SEQUENCE [LARGE SCALE GENOMIC DNA]</scope>
    <source>
        <strain evidence="3">SpSt-769</strain>
    </source>
</reference>
<keyword evidence="2" id="KW-0732">Signal</keyword>
<evidence type="ECO:0000256" key="1">
    <source>
        <dbReference type="SAM" id="MobiDB-lite"/>
    </source>
</evidence>
<organism evidence="3">
    <name type="scientific">Desulfomonile tiedjei</name>
    <dbReference type="NCBI Taxonomy" id="2358"/>
    <lineage>
        <taxon>Bacteria</taxon>
        <taxon>Pseudomonadati</taxon>
        <taxon>Thermodesulfobacteriota</taxon>
        <taxon>Desulfomonilia</taxon>
        <taxon>Desulfomonilales</taxon>
        <taxon>Desulfomonilaceae</taxon>
        <taxon>Desulfomonile</taxon>
    </lineage>
</organism>
<feature type="chain" id="PRO_5028010568" evidence="2">
    <location>
        <begin position="27"/>
        <end position="483"/>
    </location>
</feature>
<dbReference type="EMBL" id="DTGT01000164">
    <property type="protein sequence ID" value="HGH60700.1"/>
    <property type="molecule type" value="Genomic_DNA"/>
</dbReference>
<feature type="compositionally biased region" description="Basic and acidic residues" evidence="1">
    <location>
        <begin position="34"/>
        <end position="46"/>
    </location>
</feature>
<protein>
    <submittedName>
        <fullName evidence="3">Uncharacterized protein</fullName>
    </submittedName>
</protein>
<proteinExistence type="predicted"/>
<accession>A0A7C4ARH8</accession>
<sequence length="483" mass="53554">MTKKCWGITACIAALVLIFALGNVQGFNGFGDKGGGKEDSRREHGGGKPSGPPAPHQPSINTHGPERPSAPPGGGYTKPVMPEQGRAPKIDAVKPQPVQKPTDGYPKPGATSERPHIKPEAVNPPHGSQPPKQQTPAQEQRRIAPPQAGQPPSVHPDQPGQRPHATPGAQGAPVHGIQPQLGQGHRPTPEQVQNFLKLPKPEAGSSKPSLGKIGAGALGVAAGAIALDHFLNKDKPRQHGQEGSAVHYPQKKPHPHDASQIDPERIRETYAHRYRQVFDEPWMMHHTNLKPYYWHSQVWPHQRWNYWWRPATWALLSSWIPWNWGTAVYYDYGNNFYYDDGYVILNGQRLCRGDEYYNQALKIVSNIPAVRDDPDQWMPLGVFALKPAAGEASDMILQMAVNKDGVIEGTYYNATNDTAKPIRGIVDKKTQRAVWTFADDQDHSVILETGLYNLTLDQTKVLVHFGKHRAEEWLLVRLQEPPA</sequence>
<name>A0A7C4ARH8_9BACT</name>
<comment type="caution">
    <text evidence="3">The sequence shown here is derived from an EMBL/GenBank/DDBJ whole genome shotgun (WGS) entry which is preliminary data.</text>
</comment>
<evidence type="ECO:0000256" key="2">
    <source>
        <dbReference type="SAM" id="SignalP"/>
    </source>
</evidence>
<feature type="region of interest" description="Disordered" evidence="1">
    <location>
        <begin position="234"/>
        <end position="263"/>
    </location>
</feature>
<gene>
    <name evidence="3" type="ORF">ENV54_05310</name>
</gene>
<evidence type="ECO:0000313" key="3">
    <source>
        <dbReference type="EMBL" id="HGH60700.1"/>
    </source>
</evidence>